<dbReference type="Proteomes" id="UP001165293">
    <property type="component" value="Unassembled WGS sequence"/>
</dbReference>
<name>A0ABS8JLJ7_9GAMM</name>
<accession>A0ABS8JLJ7</accession>
<evidence type="ECO:0000313" key="2">
    <source>
        <dbReference type="Proteomes" id="UP001165293"/>
    </source>
</evidence>
<keyword evidence="2" id="KW-1185">Reference proteome</keyword>
<evidence type="ECO:0000313" key="1">
    <source>
        <dbReference type="EMBL" id="MCC8364488.1"/>
    </source>
</evidence>
<gene>
    <name evidence="1" type="ORF">LK996_15560</name>
</gene>
<proteinExistence type="predicted"/>
<sequence length="59" mass="6353">MRSPKHCIRTGAADVSAGLQKGNVLFLCVFATHAQAMRNRLDAHRVAIGAILDAVVHPF</sequence>
<dbReference type="EMBL" id="JAJGAK010000005">
    <property type="protein sequence ID" value="MCC8364488.1"/>
    <property type="molecule type" value="Genomic_DNA"/>
</dbReference>
<reference evidence="1" key="1">
    <citation type="submission" date="2021-10" db="EMBL/GenBank/DDBJ databases">
        <authorList>
            <person name="Lyu M."/>
            <person name="Wang X."/>
            <person name="Meng X."/>
            <person name="Xu K."/>
        </authorList>
    </citation>
    <scope>NUCLEOTIDE SEQUENCE</scope>
    <source>
        <strain evidence="1">A6</strain>
    </source>
</reference>
<organism evidence="1 2">
    <name type="scientific">Noviluteimonas lactosilytica</name>
    <dbReference type="NCBI Taxonomy" id="2888523"/>
    <lineage>
        <taxon>Bacteria</taxon>
        <taxon>Pseudomonadati</taxon>
        <taxon>Pseudomonadota</taxon>
        <taxon>Gammaproteobacteria</taxon>
        <taxon>Lysobacterales</taxon>
        <taxon>Lysobacteraceae</taxon>
        <taxon>Noviluteimonas</taxon>
    </lineage>
</organism>
<protein>
    <submittedName>
        <fullName evidence="1">Uncharacterized protein</fullName>
    </submittedName>
</protein>
<dbReference type="RefSeq" id="WP_230528290.1">
    <property type="nucleotide sequence ID" value="NZ_JAJGAK010000005.1"/>
</dbReference>
<comment type="caution">
    <text evidence="1">The sequence shown here is derived from an EMBL/GenBank/DDBJ whole genome shotgun (WGS) entry which is preliminary data.</text>
</comment>